<protein>
    <submittedName>
        <fullName evidence="4">Glucokinase</fullName>
    </submittedName>
</protein>
<dbReference type="GO" id="GO:0006096">
    <property type="term" value="P:glycolytic process"/>
    <property type="evidence" value="ECO:0007669"/>
    <property type="project" value="InterPro"/>
</dbReference>
<evidence type="ECO:0000256" key="2">
    <source>
        <dbReference type="ARBA" id="ARBA00022777"/>
    </source>
</evidence>
<name>A0A2N5X3S1_9GAMM</name>
<dbReference type="InterPro" id="IPR043129">
    <property type="entry name" value="ATPase_NBD"/>
</dbReference>
<proteinExistence type="inferred from homology"/>
<dbReference type="NCBIfam" id="TIGR00749">
    <property type="entry name" value="glk"/>
    <property type="match status" value="1"/>
</dbReference>
<dbReference type="PANTHER" id="PTHR47690:SF1">
    <property type="entry name" value="GLUCOKINASE"/>
    <property type="match status" value="1"/>
</dbReference>
<dbReference type="GO" id="GO:0004340">
    <property type="term" value="F:glucokinase activity"/>
    <property type="evidence" value="ECO:0007669"/>
    <property type="project" value="InterPro"/>
</dbReference>
<keyword evidence="5" id="KW-1185">Reference proteome</keyword>
<organism evidence="4 5">
    <name type="scientific">Pseudohalioglobus lutimaris</name>
    <dbReference type="NCBI Taxonomy" id="1737061"/>
    <lineage>
        <taxon>Bacteria</taxon>
        <taxon>Pseudomonadati</taxon>
        <taxon>Pseudomonadota</taxon>
        <taxon>Gammaproteobacteria</taxon>
        <taxon>Cellvibrionales</taxon>
        <taxon>Halieaceae</taxon>
        <taxon>Pseudohalioglobus</taxon>
    </lineage>
</organism>
<dbReference type="Gene3D" id="3.40.367.20">
    <property type="match status" value="1"/>
</dbReference>
<comment type="similarity">
    <text evidence="3">Belongs to the bacterial glucokinase family.</text>
</comment>
<dbReference type="CDD" id="cd24008">
    <property type="entry name" value="ASKHA_NBD_GLK"/>
    <property type="match status" value="1"/>
</dbReference>
<evidence type="ECO:0000256" key="1">
    <source>
        <dbReference type="ARBA" id="ARBA00022679"/>
    </source>
</evidence>
<dbReference type="RefSeq" id="WP_101517864.1">
    <property type="nucleotide sequence ID" value="NZ_PKUS01000008.1"/>
</dbReference>
<keyword evidence="1" id="KW-0808">Transferase</keyword>
<comment type="caution">
    <text evidence="4">The sequence shown here is derived from an EMBL/GenBank/DDBJ whole genome shotgun (WGS) entry which is preliminary data.</text>
</comment>
<gene>
    <name evidence="4" type="primary">glk</name>
    <name evidence="4" type="ORF">C0039_08775</name>
</gene>
<dbReference type="PANTHER" id="PTHR47690">
    <property type="entry name" value="GLUCOKINASE"/>
    <property type="match status" value="1"/>
</dbReference>
<dbReference type="NCBIfam" id="NF009073">
    <property type="entry name" value="PRK12408.1"/>
    <property type="match status" value="1"/>
</dbReference>
<dbReference type="Gene3D" id="3.30.420.40">
    <property type="match status" value="1"/>
</dbReference>
<accession>A0A2N5X3S1</accession>
<reference evidence="4 5" key="1">
    <citation type="submission" date="2018-01" db="EMBL/GenBank/DDBJ databases">
        <title>The draft genome sequence of Halioglobus lutimaris HF004.</title>
        <authorList>
            <person name="Du Z.-J."/>
            <person name="Shi M.-J."/>
        </authorList>
    </citation>
    <scope>NUCLEOTIDE SEQUENCE [LARGE SCALE GENOMIC DNA]</scope>
    <source>
        <strain evidence="4 5">HF004</strain>
    </source>
</reference>
<dbReference type="GO" id="GO:0005829">
    <property type="term" value="C:cytosol"/>
    <property type="evidence" value="ECO:0007669"/>
    <property type="project" value="TreeGrafter"/>
</dbReference>
<dbReference type="GO" id="GO:0005536">
    <property type="term" value="F:D-glucose binding"/>
    <property type="evidence" value="ECO:0007669"/>
    <property type="project" value="InterPro"/>
</dbReference>
<dbReference type="SUPFAM" id="SSF53067">
    <property type="entry name" value="Actin-like ATPase domain"/>
    <property type="match status" value="1"/>
</dbReference>
<keyword evidence="2 4" id="KW-0418">Kinase</keyword>
<evidence type="ECO:0000313" key="4">
    <source>
        <dbReference type="EMBL" id="PLW69146.1"/>
    </source>
</evidence>
<dbReference type="InterPro" id="IPR003836">
    <property type="entry name" value="Glucokinase"/>
</dbReference>
<dbReference type="GO" id="GO:0005524">
    <property type="term" value="F:ATP binding"/>
    <property type="evidence" value="ECO:0007669"/>
    <property type="project" value="InterPro"/>
</dbReference>
<dbReference type="Pfam" id="PF02685">
    <property type="entry name" value="Glucokinase"/>
    <property type="match status" value="1"/>
</dbReference>
<dbReference type="OrthoDB" id="9800595at2"/>
<evidence type="ECO:0000313" key="5">
    <source>
        <dbReference type="Proteomes" id="UP000235005"/>
    </source>
</evidence>
<dbReference type="AlphaFoldDB" id="A0A2N5X3S1"/>
<evidence type="ECO:0000256" key="3">
    <source>
        <dbReference type="RuleBase" id="RU004046"/>
    </source>
</evidence>
<dbReference type="Proteomes" id="UP000235005">
    <property type="component" value="Unassembled WGS sequence"/>
</dbReference>
<dbReference type="EMBL" id="PKUS01000008">
    <property type="protein sequence ID" value="PLW69146.1"/>
    <property type="molecule type" value="Genomic_DNA"/>
</dbReference>
<dbReference type="InterPro" id="IPR050201">
    <property type="entry name" value="Bacterial_glucokinase"/>
</dbReference>
<sequence length="320" mass="34132">MKTPDTRLVADVGGTNTRLAVFDQAKLTFRSVAQFTNRDYDSLQSIIDYWLKGLEEAAPRAACIAVAAPPSTEHVTMINIGWSFSCRALARQFGFQHLTCINDFQANAHALPHLDADDLEQLHAGSKGRGDGLCTVGPGTGLGGANLRYINGRPIAFAAEPGHMGLSPGSEMEFAIFELLLRRHGNIYAELLVSGNGLVLLYRTIAELAGISPESMDPADVSRRGLEGSDAQCVQALQVFCALLGSVCGDFVLANGCYGGLYLAGGIVPRMATFLRSSDFLKRLHEKGAMGDHLQTMPVYIITADNPGLIGAAHAPLQSA</sequence>